<protein>
    <submittedName>
        <fullName evidence="2">Uncharacterized protein</fullName>
    </submittedName>
</protein>
<sequence length="117" mass="12682">MPRAAGSIGTPASVTLRPASASSRGSRLAPFTPVTLPVVANSVSGSGRMARWLWSTGSCRRCETLKVRRRGPSIRAEVTSLYRVPPPPSVVMPGRRWTVTARNFFLVMKFITRILGG</sequence>
<gene>
    <name evidence="2" type="ORF">JYA60_02460</name>
</gene>
<dbReference type="AlphaFoldDB" id="A0AA40ZZ85"/>
<dbReference type="RefSeq" id="WP_184106926.1">
    <property type="nucleotide sequence ID" value="NZ_JACHNX010000034.1"/>
</dbReference>
<evidence type="ECO:0000313" key="3">
    <source>
        <dbReference type="Proteomes" id="UP000704529"/>
    </source>
</evidence>
<dbReference type="Proteomes" id="UP000704529">
    <property type="component" value="Unassembled WGS sequence"/>
</dbReference>
<dbReference type="EMBL" id="JAFHKU010000102">
    <property type="protein sequence ID" value="MBN3557093.1"/>
    <property type="molecule type" value="Genomic_DNA"/>
</dbReference>
<evidence type="ECO:0000313" key="2">
    <source>
        <dbReference type="EMBL" id="MBN3557093.1"/>
    </source>
</evidence>
<name>A0AA40ZZ85_9SPHN</name>
<proteinExistence type="predicted"/>
<comment type="caution">
    <text evidence="2">The sequence shown here is derived from an EMBL/GenBank/DDBJ whole genome shotgun (WGS) entry which is preliminary data.</text>
</comment>
<organism evidence="2 3">
    <name type="scientific">Sphingomonas yabuuchiae</name>
    <dbReference type="NCBI Taxonomy" id="172044"/>
    <lineage>
        <taxon>Bacteria</taxon>
        <taxon>Pseudomonadati</taxon>
        <taxon>Pseudomonadota</taxon>
        <taxon>Alphaproteobacteria</taxon>
        <taxon>Sphingomonadales</taxon>
        <taxon>Sphingomonadaceae</taxon>
        <taxon>Sphingomonas</taxon>
    </lineage>
</organism>
<evidence type="ECO:0000256" key="1">
    <source>
        <dbReference type="SAM" id="MobiDB-lite"/>
    </source>
</evidence>
<accession>A0AA40ZZ85</accession>
<reference evidence="2" key="1">
    <citation type="submission" date="2021-01" db="EMBL/GenBank/DDBJ databases">
        <title>Genome Sequencing of Type Strains.</title>
        <authorList>
            <person name="Lemaire J.F."/>
            <person name="Inderbitzin P."/>
            <person name="Collins S.B."/>
            <person name="Wespe N."/>
            <person name="Knight-Connoni V."/>
        </authorList>
    </citation>
    <scope>NUCLEOTIDE SEQUENCE</scope>
    <source>
        <strain evidence="2">DSM 14562</strain>
    </source>
</reference>
<feature type="region of interest" description="Disordered" evidence="1">
    <location>
        <begin position="1"/>
        <end position="29"/>
    </location>
</feature>